<proteinExistence type="predicted"/>
<sequence>MAAHVGQRIPLRGVLQINLRVVVAHHVRVVRVFLRQREVQTRPQRASRWFNHRGKPPRVERVAARQIQGQTQAKALARPDFSGRLQYFLRRQIVQAPHLIIGAKVTPVRQRRPVNPAWLSAISGDRWNMRRMQRTVCLHLWLLKTDKQEGQRIARLRSCVQCPIDQCTDFETRGRK</sequence>
<reference evidence="1" key="1">
    <citation type="submission" date="2019-08" db="EMBL/GenBank/DDBJ databases">
        <authorList>
            <person name="Kucharzyk K."/>
            <person name="Murdoch R.W."/>
            <person name="Higgins S."/>
            <person name="Loffler F."/>
        </authorList>
    </citation>
    <scope>NUCLEOTIDE SEQUENCE</scope>
</reference>
<protein>
    <submittedName>
        <fullName evidence="1">Uncharacterized protein</fullName>
    </submittedName>
</protein>
<comment type="caution">
    <text evidence="1">The sequence shown here is derived from an EMBL/GenBank/DDBJ whole genome shotgun (WGS) entry which is preliminary data.</text>
</comment>
<name>A0A645AEZ8_9ZZZZ</name>
<dbReference type="EMBL" id="VSSQ01013553">
    <property type="protein sequence ID" value="MPM51749.1"/>
    <property type="molecule type" value="Genomic_DNA"/>
</dbReference>
<dbReference type="AlphaFoldDB" id="A0A645AEZ8"/>
<evidence type="ECO:0000313" key="1">
    <source>
        <dbReference type="EMBL" id="MPM51749.1"/>
    </source>
</evidence>
<accession>A0A645AEZ8</accession>
<organism evidence="1">
    <name type="scientific">bioreactor metagenome</name>
    <dbReference type="NCBI Taxonomy" id="1076179"/>
    <lineage>
        <taxon>unclassified sequences</taxon>
        <taxon>metagenomes</taxon>
        <taxon>ecological metagenomes</taxon>
    </lineage>
</organism>
<gene>
    <name evidence="1" type="ORF">SDC9_98500</name>
</gene>